<comment type="caution">
    <text evidence="1">The sequence shown here is derived from an EMBL/GenBank/DDBJ whole genome shotgun (WGS) entry which is preliminary data.</text>
</comment>
<proteinExistence type="predicted"/>
<dbReference type="EMBL" id="JANAWD010000269">
    <property type="protein sequence ID" value="KAJ3482525.1"/>
    <property type="molecule type" value="Genomic_DNA"/>
</dbReference>
<organism evidence="1 2">
    <name type="scientific">Meripilus lineatus</name>
    <dbReference type="NCBI Taxonomy" id="2056292"/>
    <lineage>
        <taxon>Eukaryota</taxon>
        <taxon>Fungi</taxon>
        <taxon>Dikarya</taxon>
        <taxon>Basidiomycota</taxon>
        <taxon>Agaricomycotina</taxon>
        <taxon>Agaricomycetes</taxon>
        <taxon>Polyporales</taxon>
        <taxon>Meripilaceae</taxon>
        <taxon>Meripilus</taxon>
    </lineage>
</organism>
<keyword evidence="2" id="KW-1185">Reference proteome</keyword>
<reference evidence="1" key="1">
    <citation type="submission" date="2022-07" db="EMBL/GenBank/DDBJ databases">
        <title>Genome Sequence of Physisporinus lineatus.</title>
        <authorList>
            <person name="Buettner E."/>
        </authorList>
    </citation>
    <scope>NUCLEOTIDE SEQUENCE</scope>
    <source>
        <strain evidence="1">VT162</strain>
    </source>
</reference>
<name>A0AAD5YDF0_9APHY</name>
<dbReference type="Proteomes" id="UP001212997">
    <property type="component" value="Unassembled WGS sequence"/>
</dbReference>
<sequence>MLHAGEDVKAAIRKLQIQSELWTIRYFVDTSKIFRFLQSLPNLQIFEFAQEGQIIKLKQLPLLIDSLRHAPISELLLNTGDYSEVDGPPPEGLSSLKKLSITWSVGDAEDVPGSSIDHLIRLIRPSLNTLIQLKIENLPRETSADLDLFSLRDAGNTLRVFAYTMRNHDEGVLDVIPEIFPHLRKLALTWSIERWVKDYSLPWKDAYLHSLSNNTNVEDLQLSFDFEEEARDRVSNDEDYAWYIRCYRRRLTATTKVSEAMPKVRNCAWLQLHTARNYSSSMLHPFVIEKRAHASEGGEPIGVVRGFKQQWMGSFKYFWVTGAMVDCRLESLPGTIIGENEPEAY</sequence>
<protein>
    <submittedName>
        <fullName evidence="1">Uncharacterized protein</fullName>
    </submittedName>
</protein>
<evidence type="ECO:0000313" key="2">
    <source>
        <dbReference type="Proteomes" id="UP001212997"/>
    </source>
</evidence>
<accession>A0AAD5YDF0</accession>
<gene>
    <name evidence="1" type="ORF">NLI96_g6920</name>
</gene>
<evidence type="ECO:0000313" key="1">
    <source>
        <dbReference type="EMBL" id="KAJ3482525.1"/>
    </source>
</evidence>
<dbReference type="AlphaFoldDB" id="A0AAD5YDF0"/>